<gene>
    <name evidence="4" type="primary">Spo11</name>
    <name evidence="4" type="ORF">CEXT_192301</name>
</gene>
<organism evidence="4 5">
    <name type="scientific">Caerostris extrusa</name>
    <name type="common">Bark spider</name>
    <name type="synonym">Caerostris bankana</name>
    <dbReference type="NCBI Taxonomy" id="172846"/>
    <lineage>
        <taxon>Eukaryota</taxon>
        <taxon>Metazoa</taxon>
        <taxon>Ecdysozoa</taxon>
        <taxon>Arthropoda</taxon>
        <taxon>Chelicerata</taxon>
        <taxon>Arachnida</taxon>
        <taxon>Araneae</taxon>
        <taxon>Araneomorphae</taxon>
        <taxon>Entelegynae</taxon>
        <taxon>Araneoidea</taxon>
        <taxon>Araneidae</taxon>
        <taxon>Caerostris</taxon>
    </lineage>
</organism>
<dbReference type="InterPro" id="IPR002815">
    <property type="entry name" value="Spo11/TopoVI_A"/>
</dbReference>
<evidence type="ECO:0000259" key="3">
    <source>
        <dbReference type="Pfam" id="PF21180"/>
    </source>
</evidence>
<dbReference type="GO" id="GO:0003918">
    <property type="term" value="F:DNA topoisomerase type II (double strand cut, ATP-hydrolyzing) activity"/>
    <property type="evidence" value="ECO:0007669"/>
    <property type="project" value="InterPro"/>
</dbReference>
<dbReference type="GO" id="GO:0042138">
    <property type="term" value="P:meiotic DNA double-strand break formation"/>
    <property type="evidence" value="ECO:0007669"/>
    <property type="project" value="InterPro"/>
</dbReference>
<evidence type="ECO:0000256" key="2">
    <source>
        <dbReference type="ARBA" id="ARBA00023242"/>
    </source>
</evidence>
<dbReference type="InterPro" id="IPR034136">
    <property type="entry name" value="TOPRIM_Topo6A/Spo11"/>
</dbReference>
<dbReference type="GO" id="GO:0000706">
    <property type="term" value="P:meiotic DNA double-strand break processing"/>
    <property type="evidence" value="ECO:0007669"/>
    <property type="project" value="TreeGrafter"/>
</dbReference>
<keyword evidence="2" id="KW-0539">Nucleus</keyword>
<dbReference type="Gene3D" id="3.40.1360.10">
    <property type="match status" value="1"/>
</dbReference>
<dbReference type="SUPFAM" id="SSF56726">
    <property type="entry name" value="DNA topoisomerase IV, alpha subunit"/>
    <property type="match status" value="1"/>
</dbReference>
<comment type="caution">
    <text evidence="4">The sequence shown here is derived from an EMBL/GenBank/DDBJ whole genome shotgun (WGS) entry which is preliminary data.</text>
</comment>
<evidence type="ECO:0000313" key="5">
    <source>
        <dbReference type="Proteomes" id="UP001054945"/>
    </source>
</evidence>
<dbReference type="PANTHER" id="PTHR10848:SF0">
    <property type="entry name" value="MEIOTIC RECOMBINATION PROTEIN SPO11"/>
    <property type="match status" value="1"/>
</dbReference>
<accession>A0AAV4TV94</accession>
<dbReference type="Proteomes" id="UP001054945">
    <property type="component" value="Unassembled WGS sequence"/>
</dbReference>
<dbReference type="GO" id="GO:0003677">
    <property type="term" value="F:DNA binding"/>
    <property type="evidence" value="ECO:0007669"/>
    <property type="project" value="InterPro"/>
</dbReference>
<dbReference type="GO" id="GO:0007131">
    <property type="term" value="P:reciprocal meiotic recombination"/>
    <property type="evidence" value="ECO:0007669"/>
    <property type="project" value="TreeGrafter"/>
</dbReference>
<dbReference type="CDD" id="cd00223">
    <property type="entry name" value="TOPRIM_TopoIIB_SPO"/>
    <property type="match status" value="1"/>
</dbReference>
<reference evidence="4 5" key="1">
    <citation type="submission" date="2021-06" db="EMBL/GenBank/DDBJ databases">
        <title>Caerostris extrusa draft genome.</title>
        <authorList>
            <person name="Kono N."/>
            <person name="Arakawa K."/>
        </authorList>
    </citation>
    <scope>NUCLEOTIDE SEQUENCE [LARGE SCALE GENOMIC DNA]</scope>
</reference>
<dbReference type="EMBL" id="BPLR01011833">
    <property type="protein sequence ID" value="GIY49431.1"/>
    <property type="molecule type" value="Genomic_DNA"/>
</dbReference>
<dbReference type="PRINTS" id="PR01551">
    <property type="entry name" value="SPO11HOMOLOG"/>
</dbReference>
<dbReference type="InterPro" id="IPR036078">
    <property type="entry name" value="Spo11/TopoVI_A_sf"/>
</dbReference>
<dbReference type="Pfam" id="PF21180">
    <property type="entry name" value="TOP6A-Spo11_Toprim"/>
    <property type="match status" value="1"/>
</dbReference>
<evidence type="ECO:0000313" key="4">
    <source>
        <dbReference type="EMBL" id="GIY49431.1"/>
    </source>
</evidence>
<dbReference type="GO" id="GO:0000228">
    <property type="term" value="C:nuclear chromosome"/>
    <property type="evidence" value="ECO:0007669"/>
    <property type="project" value="TreeGrafter"/>
</dbReference>
<name>A0AAV4TV94_CAEEX</name>
<keyword evidence="5" id="KW-1185">Reference proteome</keyword>
<proteinExistence type="predicted"/>
<evidence type="ECO:0000256" key="1">
    <source>
        <dbReference type="ARBA" id="ARBA00004123"/>
    </source>
</evidence>
<dbReference type="AlphaFoldDB" id="A0AAV4TV94"/>
<sequence>MLRKLWETLKIPILGLMDADPYGIEILSVYKYGSMAMSFDVEKLAVPEMRWLGLLPSDIQKLQFPETATIPITDNDVKKITNLLQRPYIQKQYTMATAAPNLP</sequence>
<dbReference type="PANTHER" id="PTHR10848">
    <property type="entry name" value="MEIOTIC RECOMBINATION PROTEIN SPO11"/>
    <property type="match status" value="1"/>
</dbReference>
<dbReference type="InterPro" id="IPR013048">
    <property type="entry name" value="Meiotic_Spo11"/>
</dbReference>
<comment type="subcellular location">
    <subcellularLocation>
        <location evidence="1">Nucleus</location>
    </subcellularLocation>
</comment>
<feature type="domain" description="Topoisomerase 6 subunit A/Spo11 TOPRIM" evidence="3">
    <location>
        <begin position="1"/>
        <end position="93"/>
    </location>
</feature>
<protein>
    <submittedName>
        <fullName evidence="4">Meiotic recombination protein SPO11</fullName>
    </submittedName>
</protein>